<feature type="domain" description="SusD-like N-terminal" evidence="1">
    <location>
        <begin position="20"/>
        <end position="221"/>
    </location>
</feature>
<dbReference type="SUPFAM" id="SSF48452">
    <property type="entry name" value="TPR-like"/>
    <property type="match status" value="1"/>
</dbReference>
<evidence type="ECO:0000313" key="2">
    <source>
        <dbReference type="EMBL" id="RHB34959.1"/>
    </source>
</evidence>
<dbReference type="GO" id="GO:0009279">
    <property type="term" value="C:cell outer membrane"/>
    <property type="evidence" value="ECO:0007669"/>
    <property type="project" value="UniProtKB-SubCell"/>
</dbReference>
<reference evidence="2 3" key="1">
    <citation type="submission" date="2018-08" db="EMBL/GenBank/DDBJ databases">
        <title>A genome reference for cultivated species of the human gut microbiota.</title>
        <authorList>
            <person name="Zou Y."/>
            <person name="Xue W."/>
            <person name="Luo G."/>
        </authorList>
    </citation>
    <scope>NUCLEOTIDE SEQUENCE [LARGE SCALE GENOMIC DNA]</scope>
    <source>
        <strain evidence="2 3">AM40-30BH</strain>
    </source>
</reference>
<accession>A0A413VN40</accession>
<dbReference type="EMBL" id="QSGO01000007">
    <property type="protein sequence ID" value="RHB34959.1"/>
    <property type="molecule type" value="Genomic_DNA"/>
</dbReference>
<dbReference type="PROSITE" id="PS51257">
    <property type="entry name" value="PROKAR_LIPOPROTEIN"/>
    <property type="match status" value="1"/>
</dbReference>
<dbReference type="Pfam" id="PF14322">
    <property type="entry name" value="SusD-like_3"/>
    <property type="match status" value="1"/>
</dbReference>
<dbReference type="AlphaFoldDB" id="A0A413VN40"/>
<protein>
    <submittedName>
        <fullName evidence="2">RagB/SusD family nutrient uptake outer membrane protein</fullName>
    </submittedName>
</protein>
<dbReference type="Proteomes" id="UP000284379">
    <property type="component" value="Unassembled WGS sequence"/>
</dbReference>
<gene>
    <name evidence="2" type="ORF">DW888_10900</name>
</gene>
<proteinExistence type="predicted"/>
<comment type="caution">
    <text evidence="2">The sequence shown here is derived from an EMBL/GenBank/DDBJ whole genome shotgun (WGS) entry which is preliminary data.</text>
</comment>
<sequence>MKVRYYIFISAAVLLSGCNDFLDKVPDNRTELDNAKTISELLVSAYPNRAYVEFCEAMSDNAEDKGVAIQSDRAVEESFKWKDVSYTLQDSPTGYWSSCYEAIAAANHALEALDKLGGMDTQAQRGEALVARAYCHFMLVNIFAQHYDPATADKDLGVPYVTEPETVVLKDYKRESVAKVYELIEQDLKEGLSLIQDHTYTVPKYHFTKAAAHAFASRFYLYKGDWDKVIEHANAVFGTGDVASQLRDWITHGQLSTSVREKEYTSAEQPSILLLASSLTKIARYQEFYRYGFNSSLESKLFRSAKVNAIGLPWAYVLEKWQADKGDPITMLKWKEYFQQIGINATTGYLYAMIPILTKDEVLLNRIEAYAMKKRYTEALADINAFYSKRTLSYDVSKNVKAEDITKFYADYAPLNPFYEMDTEQAAFVQCAVELRRVEFVMEGMRWFDVKRFGIEIVHYPYGMPSQKDVLVKRDLRRAVQVPSDAIAYGLTPNPR</sequence>
<dbReference type="InterPro" id="IPR033985">
    <property type="entry name" value="SusD-like_N"/>
</dbReference>
<name>A0A413VN40_9BACE</name>
<organism evidence="2 3">
    <name type="scientific">Bacteroides nordii</name>
    <dbReference type="NCBI Taxonomy" id="291645"/>
    <lineage>
        <taxon>Bacteria</taxon>
        <taxon>Pseudomonadati</taxon>
        <taxon>Bacteroidota</taxon>
        <taxon>Bacteroidia</taxon>
        <taxon>Bacteroidales</taxon>
        <taxon>Bacteroidaceae</taxon>
        <taxon>Bacteroides</taxon>
    </lineage>
</organism>
<dbReference type="InterPro" id="IPR011990">
    <property type="entry name" value="TPR-like_helical_dom_sf"/>
</dbReference>
<dbReference type="Gene3D" id="1.25.40.390">
    <property type="match status" value="2"/>
</dbReference>
<evidence type="ECO:0000259" key="1">
    <source>
        <dbReference type="Pfam" id="PF14322"/>
    </source>
</evidence>
<evidence type="ECO:0000313" key="3">
    <source>
        <dbReference type="Proteomes" id="UP000284379"/>
    </source>
</evidence>
<dbReference type="RefSeq" id="WP_002562634.1">
    <property type="nucleotide sequence ID" value="NZ_CABJFV010000007.1"/>
</dbReference>